<dbReference type="AlphaFoldDB" id="A0A5U5NLB8"/>
<keyword evidence="3" id="KW-0813">Transport</keyword>
<keyword evidence="6 7" id="KW-0472">Membrane</keyword>
<dbReference type="Pfam" id="PF00860">
    <property type="entry name" value="Xan_ur_permease"/>
    <property type="match status" value="1"/>
</dbReference>
<comment type="subcellular location">
    <subcellularLocation>
        <location evidence="1">Membrane</location>
        <topology evidence="1">Multi-pass membrane protein</topology>
    </subcellularLocation>
</comment>
<evidence type="ECO:0000313" key="8">
    <source>
        <dbReference type="EMBL" id="EBQ5498271.1"/>
    </source>
</evidence>
<organism evidence="8">
    <name type="scientific">Salmonella enterica</name>
    <name type="common">Salmonella choleraesuis</name>
    <dbReference type="NCBI Taxonomy" id="28901"/>
    <lineage>
        <taxon>Bacteria</taxon>
        <taxon>Pseudomonadati</taxon>
        <taxon>Pseudomonadota</taxon>
        <taxon>Gammaproteobacteria</taxon>
        <taxon>Enterobacterales</taxon>
        <taxon>Enterobacteriaceae</taxon>
        <taxon>Salmonella</taxon>
    </lineage>
</organism>
<evidence type="ECO:0000256" key="3">
    <source>
        <dbReference type="ARBA" id="ARBA00022448"/>
    </source>
</evidence>
<dbReference type="GO" id="GO:0005886">
    <property type="term" value="C:plasma membrane"/>
    <property type="evidence" value="ECO:0007669"/>
    <property type="project" value="UniProtKB-ARBA"/>
</dbReference>
<evidence type="ECO:0000256" key="6">
    <source>
        <dbReference type="ARBA" id="ARBA00023136"/>
    </source>
</evidence>
<dbReference type="InterPro" id="IPR006042">
    <property type="entry name" value="Xan_ur_permease"/>
</dbReference>
<sequence>RVYSTWVIGGAAIFAILLSCVGKLAAAIQIIPLPVMGGVSLLLYGVIGASGIRVLIESKVDYNKAQNLILTSVILIIGVSGAKVHIGAAELKGMALATIVGICLSLIFKLISLLRPEEVVLEANDAEPPHQ</sequence>
<accession>A0A5U5NLB8</accession>
<evidence type="ECO:0000256" key="7">
    <source>
        <dbReference type="SAM" id="Phobius"/>
    </source>
</evidence>
<dbReference type="GO" id="GO:0015205">
    <property type="term" value="F:nucleobase transmembrane transporter activity"/>
    <property type="evidence" value="ECO:0007669"/>
    <property type="project" value="UniProtKB-ARBA"/>
</dbReference>
<feature type="non-terminal residue" evidence="8">
    <location>
        <position position="1"/>
    </location>
</feature>
<dbReference type="EMBL" id="AAGPJC010000114">
    <property type="protein sequence ID" value="EBQ5498271.1"/>
    <property type="molecule type" value="Genomic_DNA"/>
</dbReference>
<evidence type="ECO:0000256" key="5">
    <source>
        <dbReference type="ARBA" id="ARBA00022989"/>
    </source>
</evidence>
<dbReference type="PROSITE" id="PS01116">
    <property type="entry name" value="XANTH_URACIL_PERMASE"/>
    <property type="match status" value="1"/>
</dbReference>
<proteinExistence type="inferred from homology"/>
<gene>
    <name evidence="8" type="ORF">AIY28_21100</name>
</gene>
<comment type="caution">
    <text evidence="8">The sequence shown here is derived from an EMBL/GenBank/DDBJ whole genome shotgun (WGS) entry which is preliminary data.</text>
</comment>
<evidence type="ECO:0000256" key="4">
    <source>
        <dbReference type="ARBA" id="ARBA00022692"/>
    </source>
</evidence>
<reference evidence="8" key="1">
    <citation type="submission" date="2018-07" db="EMBL/GenBank/DDBJ databases">
        <authorList>
            <consortium name="GenomeTrakr network: Whole genome sequencing for foodborne pathogen traceback"/>
        </authorList>
    </citation>
    <scope>NUCLEOTIDE SEQUENCE</scope>
    <source>
        <strain evidence="8">CFSAN036006</strain>
    </source>
</reference>
<feature type="transmembrane region" description="Helical" evidence="7">
    <location>
        <begin position="68"/>
        <end position="88"/>
    </location>
</feature>
<dbReference type="PANTHER" id="PTHR11119">
    <property type="entry name" value="XANTHINE-URACIL / VITAMIN C PERMEASE FAMILY MEMBER"/>
    <property type="match status" value="1"/>
</dbReference>
<name>A0A5U5NLB8_SALER</name>
<keyword evidence="5 7" id="KW-1133">Transmembrane helix</keyword>
<feature type="transmembrane region" description="Helical" evidence="7">
    <location>
        <begin position="36"/>
        <end position="56"/>
    </location>
</feature>
<comment type="similarity">
    <text evidence="2">Belongs to the nucleobase:cation symporter-2 (NCS2) (TC 2.A.40) family.</text>
</comment>
<evidence type="ECO:0000256" key="2">
    <source>
        <dbReference type="ARBA" id="ARBA00008821"/>
    </source>
</evidence>
<evidence type="ECO:0000256" key="1">
    <source>
        <dbReference type="ARBA" id="ARBA00004141"/>
    </source>
</evidence>
<keyword evidence="4 7" id="KW-0812">Transmembrane</keyword>
<feature type="transmembrane region" description="Helical" evidence="7">
    <location>
        <begin position="94"/>
        <end position="114"/>
    </location>
</feature>
<dbReference type="InterPro" id="IPR006043">
    <property type="entry name" value="NCS2"/>
</dbReference>
<protein>
    <submittedName>
        <fullName evidence="8">Uracil permease</fullName>
    </submittedName>
</protein>